<keyword evidence="4" id="KW-0804">Transcription</keyword>
<dbReference type="EMBL" id="FOND01000004">
    <property type="protein sequence ID" value="SFE53890.1"/>
    <property type="molecule type" value="Genomic_DNA"/>
</dbReference>
<proteinExistence type="predicted"/>
<dbReference type="PRINTS" id="PR01590">
    <property type="entry name" value="HTHFIS"/>
</dbReference>
<reference evidence="7" key="1">
    <citation type="submission" date="2016-10" db="EMBL/GenBank/DDBJ databases">
        <authorList>
            <person name="Varghese N."/>
            <person name="Submissions S."/>
        </authorList>
    </citation>
    <scope>NUCLEOTIDE SEQUENCE [LARGE SCALE GENOMIC DNA]</scope>
    <source>
        <strain evidence="7">DSM 46838</strain>
    </source>
</reference>
<gene>
    <name evidence="6" type="ORF">SAMN05216574_104122</name>
</gene>
<dbReference type="GO" id="GO:0005524">
    <property type="term" value="F:ATP binding"/>
    <property type="evidence" value="ECO:0007669"/>
    <property type="project" value="UniProtKB-KW"/>
</dbReference>
<dbReference type="Pfam" id="PF02954">
    <property type="entry name" value="HTH_8"/>
    <property type="match status" value="1"/>
</dbReference>
<evidence type="ECO:0000259" key="5">
    <source>
        <dbReference type="PROSITE" id="PS50045"/>
    </source>
</evidence>
<evidence type="ECO:0000256" key="1">
    <source>
        <dbReference type="ARBA" id="ARBA00022741"/>
    </source>
</evidence>
<evidence type="ECO:0000256" key="4">
    <source>
        <dbReference type="ARBA" id="ARBA00023163"/>
    </source>
</evidence>
<dbReference type="Gene3D" id="1.10.10.60">
    <property type="entry name" value="Homeodomain-like"/>
    <property type="match status" value="1"/>
</dbReference>
<protein>
    <submittedName>
        <fullName evidence="6">Transcriptional regulator of acetoin/glycerol metabolism</fullName>
    </submittedName>
</protein>
<dbReference type="InterPro" id="IPR009057">
    <property type="entry name" value="Homeodomain-like_sf"/>
</dbReference>
<feature type="domain" description="Sigma-54 factor interaction" evidence="5">
    <location>
        <begin position="377"/>
        <end position="475"/>
    </location>
</feature>
<keyword evidence="2" id="KW-0067">ATP-binding</keyword>
<dbReference type="Gene3D" id="3.30.450.40">
    <property type="match status" value="1"/>
</dbReference>
<dbReference type="PANTHER" id="PTHR32071">
    <property type="entry name" value="TRANSCRIPTIONAL REGULATORY PROTEIN"/>
    <property type="match status" value="1"/>
</dbReference>
<name>A0A1I2BFH3_9ACTN</name>
<dbReference type="InterPro" id="IPR002197">
    <property type="entry name" value="HTH_Fis"/>
</dbReference>
<dbReference type="Gene3D" id="3.40.50.300">
    <property type="entry name" value="P-loop containing nucleotide triphosphate hydrolases"/>
    <property type="match status" value="1"/>
</dbReference>
<keyword evidence="3" id="KW-0805">Transcription regulation</keyword>
<evidence type="ECO:0000313" key="6">
    <source>
        <dbReference type="EMBL" id="SFE53890.1"/>
    </source>
</evidence>
<evidence type="ECO:0000313" key="7">
    <source>
        <dbReference type="Proteomes" id="UP000198589"/>
    </source>
</evidence>
<dbReference type="Proteomes" id="UP000198589">
    <property type="component" value="Unassembled WGS sequence"/>
</dbReference>
<keyword evidence="1" id="KW-0547">Nucleotide-binding</keyword>
<dbReference type="GO" id="GO:0043565">
    <property type="term" value="F:sequence-specific DNA binding"/>
    <property type="evidence" value="ECO:0007669"/>
    <property type="project" value="InterPro"/>
</dbReference>
<dbReference type="Pfam" id="PF25601">
    <property type="entry name" value="AAA_lid_14"/>
    <property type="match status" value="1"/>
</dbReference>
<accession>A0A1I2BFH3</accession>
<dbReference type="InterPro" id="IPR002078">
    <property type="entry name" value="Sigma_54_int"/>
</dbReference>
<dbReference type="PROSITE" id="PS50045">
    <property type="entry name" value="SIGMA54_INTERACT_4"/>
    <property type="match status" value="1"/>
</dbReference>
<dbReference type="InterPro" id="IPR027417">
    <property type="entry name" value="P-loop_NTPase"/>
</dbReference>
<dbReference type="SUPFAM" id="SSF46689">
    <property type="entry name" value="Homeodomain-like"/>
    <property type="match status" value="1"/>
</dbReference>
<evidence type="ECO:0000256" key="3">
    <source>
        <dbReference type="ARBA" id="ARBA00023015"/>
    </source>
</evidence>
<dbReference type="STRING" id="1798228.SAMN05216574_104122"/>
<evidence type="ECO:0000256" key="2">
    <source>
        <dbReference type="ARBA" id="ARBA00022840"/>
    </source>
</evidence>
<keyword evidence="7" id="KW-1185">Reference proteome</keyword>
<dbReference type="AlphaFoldDB" id="A0A1I2BFH3"/>
<dbReference type="SUPFAM" id="SSF52540">
    <property type="entry name" value="P-loop containing nucleoside triphosphate hydrolases"/>
    <property type="match status" value="1"/>
</dbReference>
<dbReference type="InterPro" id="IPR058031">
    <property type="entry name" value="AAA_lid_NorR"/>
</dbReference>
<dbReference type="Gene3D" id="1.10.8.60">
    <property type="match status" value="1"/>
</dbReference>
<dbReference type="InterPro" id="IPR029016">
    <property type="entry name" value="GAF-like_dom_sf"/>
</dbReference>
<dbReference type="GO" id="GO:0006355">
    <property type="term" value="P:regulation of DNA-templated transcription"/>
    <property type="evidence" value="ECO:0007669"/>
    <property type="project" value="InterPro"/>
</dbReference>
<organism evidence="6 7">
    <name type="scientific">Blastococcus tunisiensis</name>
    <dbReference type="NCBI Taxonomy" id="1798228"/>
    <lineage>
        <taxon>Bacteria</taxon>
        <taxon>Bacillati</taxon>
        <taxon>Actinomycetota</taxon>
        <taxon>Actinomycetes</taxon>
        <taxon>Geodermatophilales</taxon>
        <taxon>Geodermatophilaceae</taxon>
        <taxon>Blastococcus</taxon>
    </lineage>
</organism>
<sequence>MPNPWERFQLGEETAGGVRAEILTSWRRSRLSGVDPQRVDLPYLEPDVDTRFARAAVPVVTRLAPLLVGSDTCLAITNAAGQVLWRWVSDPSLRAELDRMEVVEGFSFDEEHAGTNGLGTSLEARRVTMVRGAEHFKEPFHRFTCVAAPVAHPLTRRAVGAVNITCRAAETTDALQPAVLALVREVQEALLHAAGARERALFDEFLTSARGGAPVITLGPDVLITNRAAADLDVDRDALWSRVLGAVEDGGPITIPELDSRTASLRLVADGPRISGAVLVLEPPPPGPVPADAPAAGEATGSATDRLTALVGRLLADGADVVVRGEAGTGKRHLLAGALAARDDEPLVLDAALGTQSWAGRLRAAAGGTVLLAHLERVPAADADRLAALLPGLGVRVTATVTGRADHLTRLLDALAATVVELPPLRLRSAEVDGLVRALSPADARWTPQARAALREHPWPGNVAELRIAVRSAVAAAGGRPIGVDHLPAELRARPGDRRLTPLEKAEATVIADVLAACGGNKTAAARELGLARPTLYAKLRIYRI</sequence>